<dbReference type="PANTHER" id="PTHR46890">
    <property type="entry name" value="NON-LTR RETROLELEMENT REVERSE TRANSCRIPTASE-LIKE PROTEIN-RELATED"/>
    <property type="match status" value="1"/>
</dbReference>
<keyword evidence="3" id="KW-1185">Reference proteome</keyword>
<protein>
    <recommendedName>
        <fullName evidence="4">Reverse transcriptase domain-containing protein</fullName>
    </recommendedName>
</protein>
<name>A0A6A3AZ58_HIBSY</name>
<evidence type="ECO:0000313" key="2">
    <source>
        <dbReference type="EMBL" id="KAE8709980.1"/>
    </source>
</evidence>
<dbReference type="Proteomes" id="UP000436088">
    <property type="component" value="Unassembled WGS sequence"/>
</dbReference>
<dbReference type="PANTHER" id="PTHR46890:SF48">
    <property type="entry name" value="RNA-DIRECTED DNA POLYMERASE"/>
    <property type="match status" value="1"/>
</dbReference>
<proteinExistence type="predicted"/>
<sequence>MEETKNSEKKIPENQEEAKNKEQEPNSDVIIKDNESSAGNFGPWMFVQRRKKGYKGNTRYQRYDQQGNQSENRFESLTNMDTEVINPNPGKVQNEQMEEGTSKQTFNSIEAETSIEEALRKKGKNALTHSQATELQRKSHLQKKGKTMKASWEKRKDSLAEAVNEAGNAIKNLFKQKEVQELDGANDKFMSKVTDLEASDLINPITMEEIRKALFSMKSLKAPGPDVLHFRPILQRTESPYQNNFLAGRSTTDNILVVQEAVHNLMNLPGRKGAVILKTDLQETYDKSGTIKPLWYGEKTESFDSGQGLRQGDPLSPYFFILVMERLSHVILELDENKRRKAIKLSMRGHLNELCEIPLTSDLGVYLGVPIIHKRISASTYNPLIDKIIKKLASWKGKVLSMEG</sequence>
<feature type="region of interest" description="Disordered" evidence="1">
    <location>
        <begin position="1"/>
        <end position="44"/>
    </location>
</feature>
<dbReference type="AlphaFoldDB" id="A0A6A3AZ58"/>
<feature type="region of interest" description="Disordered" evidence="1">
    <location>
        <begin position="81"/>
        <end position="103"/>
    </location>
</feature>
<feature type="compositionally biased region" description="Basic residues" evidence="1">
    <location>
        <begin position="138"/>
        <end position="147"/>
    </location>
</feature>
<evidence type="ECO:0000313" key="3">
    <source>
        <dbReference type="Proteomes" id="UP000436088"/>
    </source>
</evidence>
<feature type="region of interest" description="Disordered" evidence="1">
    <location>
        <begin position="124"/>
        <end position="151"/>
    </location>
</feature>
<dbReference type="InterPro" id="IPR052343">
    <property type="entry name" value="Retrotransposon-Effector_Assoc"/>
</dbReference>
<reference evidence="2" key="1">
    <citation type="submission" date="2019-09" db="EMBL/GenBank/DDBJ databases">
        <title>Draft genome information of white flower Hibiscus syriacus.</title>
        <authorList>
            <person name="Kim Y.-M."/>
        </authorList>
    </citation>
    <scope>NUCLEOTIDE SEQUENCE [LARGE SCALE GENOMIC DNA]</scope>
    <source>
        <strain evidence="2">YM2019G1</strain>
    </source>
</reference>
<dbReference type="EMBL" id="VEPZ02000934">
    <property type="protein sequence ID" value="KAE8709980.1"/>
    <property type="molecule type" value="Genomic_DNA"/>
</dbReference>
<comment type="caution">
    <text evidence="2">The sequence shown here is derived from an EMBL/GenBank/DDBJ whole genome shotgun (WGS) entry which is preliminary data.</text>
</comment>
<evidence type="ECO:0000256" key="1">
    <source>
        <dbReference type="SAM" id="MobiDB-lite"/>
    </source>
</evidence>
<gene>
    <name evidence="2" type="ORF">F3Y22_tig00110328pilonHSYRG01025</name>
</gene>
<accession>A0A6A3AZ58</accession>
<feature type="compositionally biased region" description="Basic and acidic residues" evidence="1">
    <location>
        <begin position="1"/>
        <end position="35"/>
    </location>
</feature>
<organism evidence="2 3">
    <name type="scientific">Hibiscus syriacus</name>
    <name type="common">Rose of Sharon</name>
    <dbReference type="NCBI Taxonomy" id="106335"/>
    <lineage>
        <taxon>Eukaryota</taxon>
        <taxon>Viridiplantae</taxon>
        <taxon>Streptophyta</taxon>
        <taxon>Embryophyta</taxon>
        <taxon>Tracheophyta</taxon>
        <taxon>Spermatophyta</taxon>
        <taxon>Magnoliopsida</taxon>
        <taxon>eudicotyledons</taxon>
        <taxon>Gunneridae</taxon>
        <taxon>Pentapetalae</taxon>
        <taxon>rosids</taxon>
        <taxon>malvids</taxon>
        <taxon>Malvales</taxon>
        <taxon>Malvaceae</taxon>
        <taxon>Malvoideae</taxon>
        <taxon>Hibiscus</taxon>
    </lineage>
</organism>
<evidence type="ECO:0008006" key="4">
    <source>
        <dbReference type="Google" id="ProtNLM"/>
    </source>
</evidence>